<keyword evidence="1" id="KW-1133">Transmembrane helix</keyword>
<feature type="transmembrane region" description="Helical" evidence="1">
    <location>
        <begin position="199"/>
        <end position="220"/>
    </location>
</feature>
<keyword evidence="1" id="KW-0812">Transmembrane</keyword>
<dbReference type="InterPro" id="IPR025565">
    <property type="entry name" value="DUF4328"/>
</dbReference>
<reference evidence="3 4" key="1">
    <citation type="journal article" date="2015" name="Antonie Van Leeuwenhoek">
        <title>Prauserella endophytica sp. nov., an endophytic actinobacterium isolated from Tamarix taklamakanensis.</title>
        <authorList>
            <person name="Liu J.M."/>
            <person name="Habden X."/>
            <person name="Guo L."/>
            <person name="Tuo L."/>
            <person name="Jiang Z.K."/>
            <person name="Liu S.W."/>
            <person name="Liu X.F."/>
            <person name="Chen L."/>
            <person name="Li R.F."/>
            <person name="Zhang Y.Q."/>
            <person name="Sun C.H."/>
        </authorList>
    </citation>
    <scope>NUCLEOTIDE SEQUENCE [LARGE SCALE GENOMIC DNA]</scope>
    <source>
        <strain evidence="3 4">CGMCC 4.7182</strain>
    </source>
</reference>
<comment type="caution">
    <text evidence="3">The sequence shown here is derived from an EMBL/GenBank/DDBJ whole genome shotgun (WGS) entry which is preliminary data.</text>
</comment>
<dbReference type="Pfam" id="PF14219">
    <property type="entry name" value="DUF4328"/>
    <property type="match status" value="1"/>
</dbReference>
<proteinExistence type="predicted"/>
<dbReference type="EMBL" id="SWMS01000001">
    <property type="protein sequence ID" value="TKG73772.1"/>
    <property type="molecule type" value="Genomic_DNA"/>
</dbReference>
<evidence type="ECO:0000256" key="1">
    <source>
        <dbReference type="SAM" id="Phobius"/>
    </source>
</evidence>
<gene>
    <name evidence="3" type="ORF">FCN18_02270</name>
</gene>
<protein>
    <submittedName>
        <fullName evidence="3">DUF4328 domain-containing protein</fullName>
    </submittedName>
</protein>
<sequence>MRVRWVASVPAGAAPRRRARAPEPYTGPPFYPTPPRWGFPNLAWRRPTAVPGTASGAPVPLQRLRMIARNAVTLLWTLAGLAVVAGGAEIWRYVLLVQSRDSALSPGVVGASDALVLSFSLLTFVMALFAIAATVWWLFVARSAAADEVGEEPPRPAWQVLLGTLVPGPNLVLAGPILAELEHATLRRSRERRPRPSRLVLAWWGTWLLNAVLLVLTVVWRMRDGVQADADGVLLSALTDLSAAGLAVLTALVVNRFTRLLAPIEGRILRPLRVVKVSGAPDLPRRTRPATASR</sequence>
<feature type="transmembrane region" description="Helical" evidence="1">
    <location>
        <begin position="232"/>
        <end position="254"/>
    </location>
</feature>
<feature type="domain" description="DUF4328" evidence="2">
    <location>
        <begin position="100"/>
        <end position="259"/>
    </location>
</feature>
<evidence type="ECO:0000313" key="4">
    <source>
        <dbReference type="Proteomes" id="UP000309992"/>
    </source>
</evidence>
<evidence type="ECO:0000259" key="2">
    <source>
        <dbReference type="Pfam" id="PF14219"/>
    </source>
</evidence>
<feature type="transmembrane region" description="Helical" evidence="1">
    <location>
        <begin position="71"/>
        <end position="94"/>
    </location>
</feature>
<accession>A0ABY2SDX2</accession>
<feature type="transmembrane region" description="Helical" evidence="1">
    <location>
        <begin position="114"/>
        <end position="139"/>
    </location>
</feature>
<evidence type="ECO:0000313" key="3">
    <source>
        <dbReference type="EMBL" id="TKG73772.1"/>
    </source>
</evidence>
<keyword evidence="4" id="KW-1185">Reference proteome</keyword>
<dbReference type="Proteomes" id="UP000309992">
    <property type="component" value="Unassembled WGS sequence"/>
</dbReference>
<keyword evidence="1" id="KW-0472">Membrane</keyword>
<organism evidence="3 4">
    <name type="scientific">Prauserella endophytica</name>
    <dbReference type="NCBI Taxonomy" id="1592324"/>
    <lineage>
        <taxon>Bacteria</taxon>
        <taxon>Bacillati</taxon>
        <taxon>Actinomycetota</taxon>
        <taxon>Actinomycetes</taxon>
        <taxon>Pseudonocardiales</taxon>
        <taxon>Pseudonocardiaceae</taxon>
        <taxon>Prauserella</taxon>
        <taxon>Prauserella coralliicola group</taxon>
    </lineage>
</organism>
<name>A0ABY2SDX2_9PSEU</name>